<dbReference type="InterPro" id="IPR041118">
    <property type="entry name" value="Rx_N"/>
</dbReference>
<evidence type="ECO:0000256" key="3">
    <source>
        <dbReference type="ARBA" id="ARBA00022737"/>
    </source>
</evidence>
<dbReference type="FunFam" id="1.10.10.10:FF:000322">
    <property type="entry name" value="Probable disease resistance protein At1g63360"/>
    <property type="match status" value="1"/>
</dbReference>
<evidence type="ECO:0000259" key="9">
    <source>
        <dbReference type="Pfam" id="PF23559"/>
    </source>
</evidence>
<dbReference type="Pfam" id="PF00931">
    <property type="entry name" value="NB-ARC"/>
    <property type="match status" value="1"/>
</dbReference>
<dbReference type="Gene3D" id="3.80.10.10">
    <property type="entry name" value="Ribonuclease Inhibitor"/>
    <property type="match status" value="1"/>
</dbReference>
<dbReference type="InterPro" id="IPR055414">
    <property type="entry name" value="LRR_R13L4/SHOC2-like"/>
</dbReference>
<keyword evidence="2" id="KW-0433">Leucine-rich repeat</keyword>
<keyword evidence="6" id="KW-0067">ATP-binding</keyword>
<name>A0ABD2YGZ6_9GENT</name>
<feature type="domain" description="Disease resistance R13L4/SHOC-2-like LRR" evidence="10">
    <location>
        <begin position="589"/>
        <end position="896"/>
    </location>
</feature>
<dbReference type="GO" id="GO:0051607">
    <property type="term" value="P:defense response to virus"/>
    <property type="evidence" value="ECO:0007669"/>
    <property type="project" value="UniProtKB-ARBA"/>
</dbReference>
<dbReference type="Pfam" id="PF18052">
    <property type="entry name" value="Rx_N"/>
    <property type="match status" value="1"/>
</dbReference>
<dbReference type="PRINTS" id="PR00364">
    <property type="entry name" value="DISEASERSIST"/>
</dbReference>
<keyword evidence="3" id="KW-0677">Repeat</keyword>
<evidence type="ECO:0000256" key="5">
    <source>
        <dbReference type="ARBA" id="ARBA00022821"/>
    </source>
</evidence>
<dbReference type="SUPFAM" id="SSF52058">
    <property type="entry name" value="L domain-like"/>
    <property type="match status" value="1"/>
</dbReference>
<dbReference type="CDD" id="cd14798">
    <property type="entry name" value="RX-CC_like"/>
    <property type="match status" value="1"/>
</dbReference>
<dbReference type="Gene3D" id="3.40.50.300">
    <property type="entry name" value="P-loop containing nucleotide triphosphate hydrolases"/>
    <property type="match status" value="1"/>
</dbReference>
<comment type="caution">
    <text evidence="11">The sequence shown here is derived from an EMBL/GenBank/DDBJ whole genome shotgun (WGS) entry which is preliminary data.</text>
</comment>
<dbReference type="InterPro" id="IPR027417">
    <property type="entry name" value="P-loop_NTPase"/>
</dbReference>
<dbReference type="GO" id="GO:0005524">
    <property type="term" value="F:ATP binding"/>
    <property type="evidence" value="ECO:0007669"/>
    <property type="project" value="UniProtKB-KW"/>
</dbReference>
<feature type="domain" description="Disease resistance protein winged helix" evidence="9">
    <location>
        <begin position="430"/>
        <end position="504"/>
    </location>
</feature>
<feature type="domain" description="NB-ARC" evidence="7">
    <location>
        <begin position="174"/>
        <end position="337"/>
    </location>
</feature>
<evidence type="ECO:0000259" key="7">
    <source>
        <dbReference type="Pfam" id="PF00931"/>
    </source>
</evidence>
<dbReference type="Pfam" id="PF23559">
    <property type="entry name" value="WHD_DRP"/>
    <property type="match status" value="1"/>
</dbReference>
<keyword evidence="5" id="KW-0611">Plant defense</keyword>
<dbReference type="InterPro" id="IPR036388">
    <property type="entry name" value="WH-like_DNA-bd_sf"/>
</dbReference>
<dbReference type="EMBL" id="JBJUIK010000013">
    <property type="protein sequence ID" value="KAL3506191.1"/>
    <property type="molecule type" value="Genomic_DNA"/>
</dbReference>
<keyword evidence="12" id="KW-1185">Reference proteome</keyword>
<dbReference type="InterPro" id="IPR002182">
    <property type="entry name" value="NB-ARC"/>
</dbReference>
<dbReference type="Proteomes" id="UP001630127">
    <property type="component" value="Unassembled WGS sequence"/>
</dbReference>
<reference evidence="11 12" key="1">
    <citation type="submission" date="2024-11" db="EMBL/GenBank/DDBJ databases">
        <title>A near-complete genome assembly of Cinchona calisaya.</title>
        <authorList>
            <person name="Lian D.C."/>
            <person name="Zhao X.W."/>
            <person name="Wei L."/>
        </authorList>
    </citation>
    <scope>NUCLEOTIDE SEQUENCE [LARGE SCALE GENOMIC DNA]</scope>
    <source>
        <tissue evidence="11">Nenye</tissue>
    </source>
</reference>
<dbReference type="Gene3D" id="1.10.10.10">
    <property type="entry name" value="Winged helix-like DNA-binding domain superfamily/Winged helix DNA-binding domain"/>
    <property type="match status" value="1"/>
</dbReference>
<organism evidence="11 12">
    <name type="scientific">Cinchona calisaya</name>
    <dbReference type="NCBI Taxonomy" id="153742"/>
    <lineage>
        <taxon>Eukaryota</taxon>
        <taxon>Viridiplantae</taxon>
        <taxon>Streptophyta</taxon>
        <taxon>Embryophyta</taxon>
        <taxon>Tracheophyta</taxon>
        <taxon>Spermatophyta</taxon>
        <taxon>Magnoliopsida</taxon>
        <taxon>eudicotyledons</taxon>
        <taxon>Gunneridae</taxon>
        <taxon>Pentapetalae</taxon>
        <taxon>asterids</taxon>
        <taxon>lamiids</taxon>
        <taxon>Gentianales</taxon>
        <taxon>Rubiaceae</taxon>
        <taxon>Cinchonoideae</taxon>
        <taxon>Cinchoneae</taxon>
        <taxon>Cinchona</taxon>
    </lineage>
</organism>
<dbReference type="InterPro" id="IPR032675">
    <property type="entry name" value="LRR_dom_sf"/>
</dbReference>
<keyword evidence="4" id="KW-0547">Nucleotide-binding</keyword>
<evidence type="ECO:0000256" key="2">
    <source>
        <dbReference type="ARBA" id="ARBA00022614"/>
    </source>
</evidence>
<dbReference type="AlphaFoldDB" id="A0ABD2YGZ6"/>
<evidence type="ECO:0000313" key="12">
    <source>
        <dbReference type="Proteomes" id="UP001630127"/>
    </source>
</evidence>
<comment type="similarity">
    <text evidence="1">Belongs to the disease resistance NB-LRR family.</text>
</comment>
<dbReference type="Pfam" id="PF23598">
    <property type="entry name" value="LRR_14"/>
    <property type="match status" value="1"/>
</dbReference>
<feature type="domain" description="Disease resistance N-terminal" evidence="8">
    <location>
        <begin position="6"/>
        <end position="87"/>
    </location>
</feature>
<dbReference type="InterPro" id="IPR044974">
    <property type="entry name" value="Disease_R_plants"/>
</dbReference>
<evidence type="ECO:0000256" key="4">
    <source>
        <dbReference type="ARBA" id="ARBA00022741"/>
    </source>
</evidence>
<evidence type="ECO:0008006" key="13">
    <source>
        <dbReference type="Google" id="ProtNLM"/>
    </source>
</evidence>
<evidence type="ECO:0000259" key="10">
    <source>
        <dbReference type="Pfam" id="PF23598"/>
    </source>
</evidence>
<dbReference type="PANTHER" id="PTHR23155">
    <property type="entry name" value="DISEASE RESISTANCE PROTEIN RP"/>
    <property type="match status" value="1"/>
</dbReference>
<dbReference type="InterPro" id="IPR038005">
    <property type="entry name" value="RX-like_CC"/>
</dbReference>
<proteinExistence type="inferred from homology"/>
<evidence type="ECO:0000256" key="6">
    <source>
        <dbReference type="ARBA" id="ARBA00022840"/>
    </source>
</evidence>
<dbReference type="Gene3D" id="1.20.5.4130">
    <property type="match status" value="1"/>
</dbReference>
<evidence type="ECO:0000259" key="8">
    <source>
        <dbReference type="Pfam" id="PF18052"/>
    </source>
</evidence>
<gene>
    <name evidence="11" type="ORF">ACH5RR_031573</name>
</gene>
<dbReference type="FunFam" id="3.40.50.300:FF:001091">
    <property type="entry name" value="Probable disease resistance protein At1g61300"/>
    <property type="match status" value="1"/>
</dbReference>
<dbReference type="PANTHER" id="PTHR23155:SF1185">
    <property type="entry name" value="DISEASE RESISTANCE RPP8-LIKE PROTEIN 3-RELATED"/>
    <property type="match status" value="1"/>
</dbReference>
<accession>A0ABD2YGZ6</accession>
<dbReference type="InterPro" id="IPR058922">
    <property type="entry name" value="WHD_DRP"/>
</dbReference>
<evidence type="ECO:0000313" key="11">
    <source>
        <dbReference type="EMBL" id="KAL3506191.1"/>
    </source>
</evidence>
<dbReference type="SUPFAM" id="SSF52540">
    <property type="entry name" value="P-loop containing nucleoside triphosphate hydrolases"/>
    <property type="match status" value="1"/>
</dbReference>
<protein>
    <recommendedName>
        <fullName evidence="13">Disease resistance protein</fullName>
    </recommendedName>
</protein>
<sequence>MADVALPFLLENLASTLVRELSRSSRVREEILSIENELKLLEDFLGEVVLRNSKDDRMTHLLREIRNLSYRIEDVLETYAIRIKLRGGRGIKGTLKRFTSLADEYVALKKIEAEINSIKTLIHDVMSSFRVLGLLWSDASTAQDDNLLLRQTYAHGVDNYFVGMDGNIESLVSLMVDEGKQWHAISIYGMGGMGKSALANKLFKHDLIRKHFQAFAWVHVAKNYQIERIWEDILKQLVGMESRGKVMHMEDRALLCEQVRKVQQEKKCLIVLDDIWSVKAWGDLGISAQGTDSKILLTTRIREVAEYVSGEKFVHRMGFLDESECWELFKKRAFLKEVSADVKVHPMMEKMGKIILEQCRRLPLAIVMLGDIMGTKHTLREWEIMYQNSESYLSRGQQVGGSATISQVLALSYENLPVRLKLCFLHLGDFPEGVDIEVEKLYLLWIAEGIIVSENSRSEVSMMDIAENYLNELALQGMIEVQEEEVPIFRRFKSCRLHGLMRELCLLKGKEEEFMIIMDFRRGNQLLENSDAFYSTISTRRLAVYLDKHVDRHVVPLMQELAKHLQCLLLRTTCKDQQELVWPREIFCIQEFRLLKVLDFDGLDFQKTKLPYGIVKLVSLRFLSFKGCFLVELPFYIGSLPYLQILDLRVKRYVTMMIPDVLWKLKTLRYLYFPERFQTLNDTKLRLEGLTELETLHGLNAGLCCIKDLLKMTKLRHLSASADCSLEDLKWIISLLDSNSDQVLHSSLDVRNFDCYTEERHSVFRQLLRCHNLHIFRIEGHIGQLPSKHRISQSFVEIVLSGSELKKDPMATLGKLPNLQVLVLSDEALLAEAIICLESCFLKLKRLELSNLLCLNEWKLEDGSLPKLSKLTIESCSRLEMLPNGLRSLCSLREVKSIKMPPPFEQALLSGWADTYTIQHEHHMLRLSRK</sequence>
<evidence type="ECO:0000256" key="1">
    <source>
        <dbReference type="ARBA" id="ARBA00008894"/>
    </source>
</evidence>